<dbReference type="RefSeq" id="WP_066470358.1">
    <property type="nucleotide sequence ID" value="NZ_CBCRUZ010000002.1"/>
</dbReference>
<reference evidence="3" key="1">
    <citation type="submission" date="2021-07" db="EMBL/GenBank/DDBJ databases">
        <title>Candidatus Kaistella beijingensis sp. nov. isolated from a municipal wastewater treatment plant is involved in sludge foaming.</title>
        <authorList>
            <person name="Song Y."/>
            <person name="Liu S.-J."/>
        </authorList>
    </citation>
    <scope>NUCLEOTIDE SEQUENCE</scope>
    <source>
        <strain evidence="3">DSM 43998</strain>
    </source>
</reference>
<dbReference type="Proteomes" id="UP000887023">
    <property type="component" value="Chromosome"/>
</dbReference>
<dbReference type="InterPro" id="IPR025101">
    <property type="entry name" value="DUF4012"/>
</dbReference>
<evidence type="ECO:0000313" key="3">
    <source>
        <dbReference type="EMBL" id="QXQ12983.1"/>
    </source>
</evidence>
<sequence>MTFEGVFDLIGKLASRRRLAIGIAAVMLLLGLCLWIGLATAKLRNDVLRAEERAAGAKSSLLQGDASTARQTARLAIDDLDQARADAGSAPLSWIAAAPIVGSPIVVVEKMIDVVKQLATDVLLPIVDSPAATVVAMNGPDRHIDPAALRAALPALQQSVAAATDVAVAARDIPRSSYLGAVNHARDDLMRQTADLAAALAATNRLAPVLPAMTGADGPRTYLLVFQTNAEARGTGGLMGGTALLRVENGVVKVEKPASNLLALDYRPIDLGADFAKMYGTWNPTSNWQNANFSPHFPYAAQIWRSIWSQYSGVTVDGVIATDPVALSYLLAGLGPVQLPDGESIDATNVVPLTQNELYFRFPAENEQLTRKEYLQEISKAVIEAVNKPWASADGVLDGLRRAVAEGRIAMWSAVPDEQRALATLPIAHEVPADSAPYANVVVNNGAGGKLDYYLQRDIAYSAAACDGDDRASTVSVKLTNTAPPRDDYPSYVAGRRTPQTQYDGPPGTNRSVVSLFATQGATLERATINGVPAPFALEAAERGHPTYSVTVLTRPGESATVTWNLREPTAAGAARVPVQPLVLPAKVSVDVPTCP</sequence>
<feature type="region of interest" description="Disordered" evidence="1">
    <location>
        <begin position="481"/>
        <end position="509"/>
    </location>
</feature>
<keyword evidence="4" id="KW-1185">Reference proteome</keyword>
<gene>
    <name evidence="3" type="ORF">KV203_13820</name>
</gene>
<accession>A0ABX8S568</accession>
<name>A0ABX8S568_9ACTN</name>
<feature type="compositionally biased region" description="Polar residues" evidence="1">
    <location>
        <begin position="498"/>
        <end position="509"/>
    </location>
</feature>
<proteinExistence type="predicted"/>
<keyword evidence="2" id="KW-1133">Transmembrane helix</keyword>
<dbReference type="EMBL" id="CP079105">
    <property type="protein sequence ID" value="QXQ12983.1"/>
    <property type="molecule type" value="Genomic_DNA"/>
</dbReference>
<dbReference type="Pfam" id="PF13196">
    <property type="entry name" value="DUF4012"/>
    <property type="match status" value="1"/>
</dbReference>
<feature type="transmembrane region" description="Helical" evidence="2">
    <location>
        <begin position="19"/>
        <end position="38"/>
    </location>
</feature>
<keyword evidence="2" id="KW-0812">Transmembrane</keyword>
<evidence type="ECO:0000313" key="4">
    <source>
        <dbReference type="Proteomes" id="UP000887023"/>
    </source>
</evidence>
<keyword evidence="2" id="KW-0472">Membrane</keyword>
<protein>
    <submittedName>
        <fullName evidence="3">DUF4012 domain-containing protein</fullName>
    </submittedName>
</protein>
<organism evidence="3 4">
    <name type="scientific">Skermania pinensis</name>
    <dbReference type="NCBI Taxonomy" id="39122"/>
    <lineage>
        <taxon>Bacteria</taxon>
        <taxon>Bacillati</taxon>
        <taxon>Actinomycetota</taxon>
        <taxon>Actinomycetes</taxon>
        <taxon>Mycobacteriales</taxon>
        <taxon>Gordoniaceae</taxon>
        <taxon>Skermania</taxon>
    </lineage>
</organism>
<evidence type="ECO:0000256" key="1">
    <source>
        <dbReference type="SAM" id="MobiDB-lite"/>
    </source>
</evidence>
<evidence type="ECO:0000256" key="2">
    <source>
        <dbReference type="SAM" id="Phobius"/>
    </source>
</evidence>